<sequence>MISTLSMVSGIPRNTLITRAVNDFLANNQNSSIPLEGEIKEREFNLMEYENITSTENGKRLYENIDELFLKPGIWTKKPGDTSGNPTPGFYGRNTVIGYVSESRLDEPMILSKHQENYGFGPLINYKYEITPLSDWLKYMHKIKISS</sequence>
<reference evidence="1" key="1">
    <citation type="submission" date="2023-08" db="EMBL/GenBank/DDBJ databases">
        <title>Study of Resistomes in environmental pathogenic environmental.</title>
        <authorList>
            <person name="Bhattacharjee A."/>
            <person name="Singh A.K."/>
        </authorList>
    </citation>
    <scope>NUCLEOTIDE SEQUENCE</scope>
    <source>
        <strain evidence="1">S1</strain>
    </source>
</reference>
<keyword evidence="2" id="KW-1185">Reference proteome</keyword>
<name>A0ABU3MY35_9BURK</name>
<organism evidence="1 2">
    <name type="scientific">Alcaligenes nematophilus</name>
    <dbReference type="NCBI Taxonomy" id="2994643"/>
    <lineage>
        <taxon>Bacteria</taxon>
        <taxon>Pseudomonadati</taxon>
        <taxon>Pseudomonadota</taxon>
        <taxon>Betaproteobacteria</taxon>
        <taxon>Burkholderiales</taxon>
        <taxon>Alcaligenaceae</taxon>
        <taxon>Alcaligenes</taxon>
    </lineage>
</organism>
<evidence type="ECO:0000313" key="2">
    <source>
        <dbReference type="Proteomes" id="UP001074635"/>
    </source>
</evidence>
<protein>
    <submittedName>
        <fullName evidence="1">Uncharacterized protein</fullName>
    </submittedName>
</protein>
<proteinExistence type="predicted"/>
<accession>A0ABU3MY35</accession>
<dbReference type="EMBL" id="JAPQTC020000007">
    <property type="protein sequence ID" value="MDT8506305.1"/>
    <property type="molecule type" value="Genomic_DNA"/>
</dbReference>
<comment type="caution">
    <text evidence="1">The sequence shown here is derived from an EMBL/GenBank/DDBJ whole genome shotgun (WGS) entry which is preliminary data.</text>
</comment>
<dbReference type="RefSeq" id="WP_268378203.1">
    <property type="nucleotide sequence ID" value="NZ_JAPQTC020000007.1"/>
</dbReference>
<gene>
    <name evidence="1" type="ORF">OYC61_018520</name>
</gene>
<evidence type="ECO:0000313" key="1">
    <source>
        <dbReference type="EMBL" id="MDT8506305.1"/>
    </source>
</evidence>
<dbReference type="Proteomes" id="UP001074635">
    <property type="component" value="Unassembled WGS sequence"/>
</dbReference>